<keyword evidence="5 13" id="KW-0732">Signal</keyword>
<keyword evidence="7 12" id="KW-0798">TonB box</keyword>
<dbReference type="InterPro" id="IPR010917">
    <property type="entry name" value="TonB_rcpt_CS"/>
</dbReference>
<feature type="chain" id="PRO_5046076156" evidence="13">
    <location>
        <begin position="34"/>
        <end position="643"/>
    </location>
</feature>
<dbReference type="Gene3D" id="2.170.130.10">
    <property type="entry name" value="TonB-dependent receptor, plug domain"/>
    <property type="match status" value="1"/>
</dbReference>
<evidence type="ECO:0000256" key="11">
    <source>
        <dbReference type="PROSITE-ProRule" id="PRU10144"/>
    </source>
</evidence>
<comment type="caution">
    <text evidence="16">The sequence shown here is derived from an EMBL/GenBank/DDBJ whole genome shotgun (WGS) entry which is preliminary data.</text>
</comment>
<feature type="signal peptide" evidence="13">
    <location>
        <begin position="1"/>
        <end position="33"/>
    </location>
</feature>
<dbReference type="Pfam" id="PF07715">
    <property type="entry name" value="Plug"/>
    <property type="match status" value="1"/>
</dbReference>
<gene>
    <name evidence="16" type="ORF">P2G67_06000</name>
</gene>
<evidence type="ECO:0000256" key="4">
    <source>
        <dbReference type="ARBA" id="ARBA00022692"/>
    </source>
</evidence>
<dbReference type="InterPro" id="IPR037066">
    <property type="entry name" value="Plug_dom_sf"/>
</dbReference>
<keyword evidence="9 10" id="KW-0998">Cell outer membrane</keyword>
<dbReference type="InterPro" id="IPR012910">
    <property type="entry name" value="Plug_dom"/>
</dbReference>
<evidence type="ECO:0000256" key="5">
    <source>
        <dbReference type="ARBA" id="ARBA00022729"/>
    </source>
</evidence>
<dbReference type="Pfam" id="PF00593">
    <property type="entry name" value="TonB_dep_Rec_b-barrel"/>
    <property type="match status" value="1"/>
</dbReference>
<dbReference type="Gene3D" id="2.40.170.20">
    <property type="entry name" value="TonB-dependent receptor, beta-barrel domain"/>
    <property type="match status" value="1"/>
</dbReference>
<dbReference type="CDD" id="cd01347">
    <property type="entry name" value="ligand_gated_channel"/>
    <property type="match status" value="1"/>
</dbReference>
<dbReference type="InterPro" id="IPR000531">
    <property type="entry name" value="Beta-barrel_TonB"/>
</dbReference>
<evidence type="ECO:0000256" key="1">
    <source>
        <dbReference type="ARBA" id="ARBA00004571"/>
    </source>
</evidence>
<keyword evidence="2 10" id="KW-0813">Transport</keyword>
<name>A0ABT5YKZ0_9PROT</name>
<keyword evidence="4 10" id="KW-0812">Transmembrane</keyword>
<comment type="subcellular location">
    <subcellularLocation>
        <location evidence="1 10">Cell outer membrane</location>
        <topology evidence="1 10">Multi-pass membrane protein</topology>
    </subcellularLocation>
</comment>
<comment type="similarity">
    <text evidence="10 12">Belongs to the TonB-dependent receptor family.</text>
</comment>
<feature type="domain" description="TonB-dependent receptor plug" evidence="15">
    <location>
        <begin position="57"/>
        <end position="164"/>
    </location>
</feature>
<evidence type="ECO:0000256" key="7">
    <source>
        <dbReference type="ARBA" id="ARBA00023077"/>
    </source>
</evidence>
<dbReference type="SUPFAM" id="SSF56935">
    <property type="entry name" value="Porins"/>
    <property type="match status" value="1"/>
</dbReference>
<evidence type="ECO:0000256" key="12">
    <source>
        <dbReference type="RuleBase" id="RU003357"/>
    </source>
</evidence>
<dbReference type="InterPro" id="IPR039426">
    <property type="entry name" value="TonB-dep_rcpt-like"/>
</dbReference>
<keyword evidence="3 10" id="KW-1134">Transmembrane beta strand</keyword>
<organism evidence="16 17">
    <name type="scientific">Aquibaculum arenosum</name>
    <dbReference type="NCBI Taxonomy" id="3032591"/>
    <lineage>
        <taxon>Bacteria</taxon>
        <taxon>Pseudomonadati</taxon>
        <taxon>Pseudomonadota</taxon>
        <taxon>Alphaproteobacteria</taxon>
        <taxon>Rhodospirillales</taxon>
        <taxon>Rhodovibrionaceae</taxon>
        <taxon>Aquibaculum</taxon>
    </lineage>
</organism>
<evidence type="ECO:0000256" key="6">
    <source>
        <dbReference type="ARBA" id="ARBA00023065"/>
    </source>
</evidence>
<evidence type="ECO:0000256" key="2">
    <source>
        <dbReference type="ARBA" id="ARBA00022448"/>
    </source>
</evidence>
<evidence type="ECO:0000259" key="14">
    <source>
        <dbReference type="Pfam" id="PF00593"/>
    </source>
</evidence>
<evidence type="ECO:0000259" key="15">
    <source>
        <dbReference type="Pfam" id="PF07715"/>
    </source>
</evidence>
<evidence type="ECO:0000313" key="17">
    <source>
        <dbReference type="Proteomes" id="UP001215503"/>
    </source>
</evidence>
<dbReference type="PANTHER" id="PTHR30069:SF53">
    <property type="entry name" value="COLICIN I RECEPTOR-RELATED"/>
    <property type="match status" value="1"/>
</dbReference>
<dbReference type="EMBL" id="JARHUD010000003">
    <property type="protein sequence ID" value="MDF2095523.1"/>
    <property type="molecule type" value="Genomic_DNA"/>
</dbReference>
<keyword evidence="16" id="KW-0675">Receptor</keyword>
<feature type="short sequence motif" description="TonB C-terminal box" evidence="11">
    <location>
        <begin position="626"/>
        <end position="643"/>
    </location>
</feature>
<dbReference type="PROSITE" id="PS52016">
    <property type="entry name" value="TONB_DEPENDENT_REC_3"/>
    <property type="match status" value="1"/>
</dbReference>
<sequence>MRKPFGGERAVAIAAPLTLLLCLSTLSAAPVQAQESTADAAQLDPLVVTATRTERPLSSVGSSLTLITAEDLENRGTDYVADILREVPGVSVTRSGGPGALTEVRLRGTETNQTLVLIDGIEVNDPAGASFFNFAHLLAADVARIEILRGPQTVLYGSEAVGGVINVITKSGVGRPSGAVSLEGGSFRTGQANASLGAGGERYNAFISGTHMRSNGISQAKSPGGSLKPDGYENSTVFTKLSARPVENLELDFVARYTRYDQDIDDFTTRAVEADLQTKGDQRYGRAQARLDLFDGHWQQRFGATLTRMKARDYNSGNRTNTAIGGKTKFDYQSDVLFDTPEFANASHLVTLGLEQERESVELSSAFADLDRSFRTRSVFGQYQIDLLERVSLTAGLRHDANQHFEDAQTYRFTAAYNHVETGTRLRASYGTAVKNPTVTELYGFDQTYQGNPDLKPESSRGWDIGIEQDLFQERLTLGATWFQQNIEDLITGAGRTSVNLDGRSRSRGVELTADLDLSSGFSLQGSYTFNDTRDPNGDRLTKRPRHSGSVNLNYRFLEDRANLNLGVLYNGNQHDLAFDQNFNTSVVSLRSYTLVNLAGSYRITDNLEVFGRVENLLNENYEESYTYNTPGRAAYAGLRLRF</sequence>
<keyword evidence="17" id="KW-1185">Reference proteome</keyword>
<dbReference type="RefSeq" id="WP_275821031.1">
    <property type="nucleotide sequence ID" value="NZ_JARHUD010000003.1"/>
</dbReference>
<evidence type="ECO:0000313" key="16">
    <source>
        <dbReference type="EMBL" id="MDF2095523.1"/>
    </source>
</evidence>
<feature type="domain" description="TonB-dependent receptor-like beta-barrel" evidence="14">
    <location>
        <begin position="279"/>
        <end position="617"/>
    </location>
</feature>
<dbReference type="Proteomes" id="UP001215503">
    <property type="component" value="Unassembled WGS sequence"/>
</dbReference>
<dbReference type="PROSITE" id="PS01156">
    <property type="entry name" value="TONB_DEPENDENT_REC_2"/>
    <property type="match status" value="1"/>
</dbReference>
<evidence type="ECO:0000256" key="13">
    <source>
        <dbReference type="SAM" id="SignalP"/>
    </source>
</evidence>
<protein>
    <submittedName>
        <fullName evidence="16">TonB-dependent receptor</fullName>
    </submittedName>
</protein>
<evidence type="ECO:0000256" key="10">
    <source>
        <dbReference type="PROSITE-ProRule" id="PRU01360"/>
    </source>
</evidence>
<evidence type="ECO:0000256" key="9">
    <source>
        <dbReference type="ARBA" id="ARBA00023237"/>
    </source>
</evidence>
<keyword evidence="8 10" id="KW-0472">Membrane</keyword>
<dbReference type="InterPro" id="IPR036942">
    <property type="entry name" value="Beta-barrel_TonB_sf"/>
</dbReference>
<proteinExistence type="inferred from homology"/>
<accession>A0ABT5YKZ0</accession>
<keyword evidence="6" id="KW-0406">Ion transport</keyword>
<reference evidence="16 17" key="1">
    <citation type="submission" date="2023-03" db="EMBL/GenBank/DDBJ databases">
        <title>Fodinicurvata sp. CAU 1616 isolated from sea sendiment.</title>
        <authorList>
            <person name="Kim W."/>
        </authorList>
    </citation>
    <scope>NUCLEOTIDE SEQUENCE [LARGE SCALE GENOMIC DNA]</scope>
    <source>
        <strain evidence="16 17">CAU 1616</strain>
    </source>
</reference>
<evidence type="ECO:0000256" key="3">
    <source>
        <dbReference type="ARBA" id="ARBA00022452"/>
    </source>
</evidence>
<evidence type="ECO:0000256" key="8">
    <source>
        <dbReference type="ARBA" id="ARBA00023136"/>
    </source>
</evidence>
<dbReference type="PANTHER" id="PTHR30069">
    <property type="entry name" value="TONB-DEPENDENT OUTER MEMBRANE RECEPTOR"/>
    <property type="match status" value="1"/>
</dbReference>